<evidence type="ECO:0000256" key="3">
    <source>
        <dbReference type="ARBA" id="ARBA00023125"/>
    </source>
</evidence>
<evidence type="ECO:0000259" key="6">
    <source>
        <dbReference type="PROSITE" id="PS50932"/>
    </source>
</evidence>
<dbReference type="Gene3D" id="3.40.50.2300">
    <property type="match status" value="2"/>
</dbReference>
<evidence type="ECO:0000256" key="5">
    <source>
        <dbReference type="SAM" id="MobiDB-lite"/>
    </source>
</evidence>
<protein>
    <submittedName>
        <fullName evidence="8">LacI family DNA-binding transcriptional regulator</fullName>
    </submittedName>
</protein>
<dbReference type="InterPro" id="IPR001387">
    <property type="entry name" value="Cro/C1-type_HTH"/>
</dbReference>
<dbReference type="InterPro" id="IPR046335">
    <property type="entry name" value="LacI/GalR-like_sensor"/>
</dbReference>
<dbReference type="RefSeq" id="WP_305749429.1">
    <property type="nucleotide sequence ID" value="NZ_JAUZEE010000004.1"/>
</dbReference>
<dbReference type="PANTHER" id="PTHR30146">
    <property type="entry name" value="LACI-RELATED TRANSCRIPTIONAL REPRESSOR"/>
    <property type="match status" value="1"/>
</dbReference>
<proteinExistence type="predicted"/>
<dbReference type="PROSITE" id="PS50943">
    <property type="entry name" value="HTH_CROC1"/>
    <property type="match status" value="1"/>
</dbReference>
<evidence type="ECO:0000256" key="4">
    <source>
        <dbReference type="ARBA" id="ARBA00023163"/>
    </source>
</evidence>
<dbReference type="SUPFAM" id="SSF47413">
    <property type="entry name" value="lambda repressor-like DNA-binding domains"/>
    <property type="match status" value="1"/>
</dbReference>
<dbReference type="Gene3D" id="1.10.260.40">
    <property type="entry name" value="lambda repressor-like DNA-binding domains"/>
    <property type="match status" value="1"/>
</dbReference>
<dbReference type="GO" id="GO:0003677">
    <property type="term" value="F:DNA binding"/>
    <property type="evidence" value="ECO:0007669"/>
    <property type="project" value="UniProtKB-KW"/>
</dbReference>
<dbReference type="CDD" id="cd01392">
    <property type="entry name" value="HTH_LacI"/>
    <property type="match status" value="1"/>
</dbReference>
<organism evidence="8 9">
    <name type="scientific">Leptothrix discophora</name>
    <dbReference type="NCBI Taxonomy" id="89"/>
    <lineage>
        <taxon>Bacteria</taxon>
        <taxon>Pseudomonadati</taxon>
        <taxon>Pseudomonadota</taxon>
        <taxon>Betaproteobacteria</taxon>
        <taxon>Burkholderiales</taxon>
        <taxon>Sphaerotilaceae</taxon>
        <taxon>Leptothrix</taxon>
    </lineage>
</organism>
<accession>A0ABT9G302</accession>
<evidence type="ECO:0000313" key="8">
    <source>
        <dbReference type="EMBL" id="MDP4300869.1"/>
    </source>
</evidence>
<keyword evidence="4" id="KW-0804">Transcription</keyword>
<sequence>MAFWVVVGFLARPTPDLDGWQHTRWPVASRAPSGEMSGQPSASSGLVPGRTARRPSARRFTMTTKSAAKTAASRPRSRSTLHAGPVTLEMVAQAAGVSPSTVSRILNGTAVVSAAKKQAVDEAIAALGFVPNPVARGLAGGRTLSIGVVALSIDSPFYGVAMRGIEDELDRAGYSPLFVSGHWNVEEELRCIELLKARRVDGIIVLTGRLSDTALRAQARALPLVVTGRNLKAPGLCSLGSDDEAGARLATQHLLDLGHRRIAFIAGDAEHPDADARKRGHLGALQDAGIAPDPALIQQGDYQEAGGQLAVDRLLQGRQRFTAIFSANDQMALGALLALYRRGLRVPDDISLVGYDNLAVAQFATPPLTTVHHAGYEMGQTAAAAMLSLLSGVKPTQRLAPPRLIVRESTRRLTG</sequence>
<dbReference type="Proteomes" id="UP001235760">
    <property type="component" value="Unassembled WGS sequence"/>
</dbReference>
<dbReference type="SUPFAM" id="SSF53822">
    <property type="entry name" value="Periplasmic binding protein-like I"/>
    <property type="match status" value="1"/>
</dbReference>
<dbReference type="PROSITE" id="PS50932">
    <property type="entry name" value="HTH_LACI_2"/>
    <property type="match status" value="1"/>
</dbReference>
<evidence type="ECO:0000256" key="1">
    <source>
        <dbReference type="ARBA" id="ARBA00022491"/>
    </source>
</evidence>
<gene>
    <name evidence="8" type="ORF">Q8X39_09485</name>
</gene>
<keyword evidence="9" id="KW-1185">Reference proteome</keyword>
<dbReference type="SMART" id="SM00354">
    <property type="entry name" value="HTH_LACI"/>
    <property type="match status" value="1"/>
</dbReference>
<comment type="caution">
    <text evidence="8">The sequence shown here is derived from an EMBL/GenBank/DDBJ whole genome shotgun (WGS) entry which is preliminary data.</text>
</comment>
<keyword evidence="1" id="KW-0678">Repressor</keyword>
<reference evidence="8 9" key="1">
    <citation type="submission" date="2023-08" db="EMBL/GenBank/DDBJ databases">
        <authorList>
            <person name="Roldan D.M."/>
            <person name="Menes R.J."/>
        </authorList>
    </citation>
    <scope>NUCLEOTIDE SEQUENCE [LARGE SCALE GENOMIC DNA]</scope>
    <source>
        <strain evidence="8 9">CCM 2812</strain>
    </source>
</reference>
<evidence type="ECO:0000256" key="2">
    <source>
        <dbReference type="ARBA" id="ARBA00023015"/>
    </source>
</evidence>
<evidence type="ECO:0000313" key="9">
    <source>
        <dbReference type="Proteomes" id="UP001235760"/>
    </source>
</evidence>
<dbReference type="Pfam" id="PF00356">
    <property type="entry name" value="LacI"/>
    <property type="match status" value="1"/>
</dbReference>
<dbReference type="InterPro" id="IPR010982">
    <property type="entry name" value="Lambda_DNA-bd_dom_sf"/>
</dbReference>
<feature type="domain" description="HTH lacI-type" evidence="6">
    <location>
        <begin position="86"/>
        <end position="140"/>
    </location>
</feature>
<dbReference type="PANTHER" id="PTHR30146:SF148">
    <property type="entry name" value="HTH-TYPE TRANSCRIPTIONAL REPRESSOR PURR-RELATED"/>
    <property type="match status" value="1"/>
</dbReference>
<dbReference type="EMBL" id="JAUZEE010000004">
    <property type="protein sequence ID" value="MDP4300869.1"/>
    <property type="molecule type" value="Genomic_DNA"/>
</dbReference>
<keyword evidence="3 8" id="KW-0238">DNA-binding</keyword>
<feature type="compositionally biased region" description="Low complexity" evidence="5">
    <location>
        <begin position="63"/>
        <end position="79"/>
    </location>
</feature>
<dbReference type="InterPro" id="IPR028082">
    <property type="entry name" value="Peripla_BP_I"/>
</dbReference>
<dbReference type="Pfam" id="PF13377">
    <property type="entry name" value="Peripla_BP_3"/>
    <property type="match status" value="1"/>
</dbReference>
<name>A0ABT9G302_LEPDI</name>
<evidence type="ECO:0000259" key="7">
    <source>
        <dbReference type="PROSITE" id="PS50943"/>
    </source>
</evidence>
<feature type="domain" description="HTH cro/C1-type" evidence="7">
    <location>
        <begin position="87"/>
        <end position="116"/>
    </location>
</feature>
<keyword evidence="2" id="KW-0805">Transcription regulation</keyword>
<feature type="region of interest" description="Disordered" evidence="5">
    <location>
        <begin position="29"/>
        <end position="79"/>
    </location>
</feature>
<dbReference type="InterPro" id="IPR000843">
    <property type="entry name" value="HTH_LacI"/>
</dbReference>